<evidence type="ECO:0000313" key="2">
    <source>
        <dbReference type="Proteomes" id="UP001560573"/>
    </source>
</evidence>
<dbReference type="SUPFAM" id="SSF143011">
    <property type="entry name" value="RelE-like"/>
    <property type="match status" value="1"/>
</dbReference>
<evidence type="ECO:0000313" key="1">
    <source>
        <dbReference type="EMBL" id="MEX6690160.1"/>
    </source>
</evidence>
<dbReference type="RefSeq" id="WP_369331571.1">
    <property type="nucleotide sequence ID" value="NZ_JAULBC010000008.1"/>
</dbReference>
<dbReference type="InterPro" id="IPR035093">
    <property type="entry name" value="RelE/ParE_toxin_dom_sf"/>
</dbReference>
<dbReference type="InterPro" id="IPR009241">
    <property type="entry name" value="HigB-like"/>
</dbReference>
<dbReference type="Proteomes" id="UP001560573">
    <property type="component" value="Unassembled WGS sequence"/>
</dbReference>
<name>A0ABV3ZKW8_9BACT</name>
<gene>
    <name evidence="1" type="ORF">QTN47_21805</name>
</gene>
<organism evidence="1 2">
    <name type="scientific">Danxiaibacter flavus</name>
    <dbReference type="NCBI Taxonomy" id="3049108"/>
    <lineage>
        <taxon>Bacteria</taxon>
        <taxon>Pseudomonadati</taxon>
        <taxon>Bacteroidota</taxon>
        <taxon>Chitinophagia</taxon>
        <taxon>Chitinophagales</taxon>
        <taxon>Chitinophagaceae</taxon>
        <taxon>Danxiaibacter</taxon>
    </lineage>
</organism>
<keyword evidence="2" id="KW-1185">Reference proteome</keyword>
<reference evidence="1 2" key="1">
    <citation type="submission" date="2023-07" db="EMBL/GenBank/DDBJ databases">
        <authorList>
            <person name="Lian W.-H."/>
        </authorList>
    </citation>
    <scope>NUCLEOTIDE SEQUENCE [LARGE SCALE GENOMIC DNA]</scope>
    <source>
        <strain evidence="1 2">SYSU DXS3180</strain>
    </source>
</reference>
<sequence>MNEPNNPIRNIQIYGNSFWIFYEKQTKKVQERILWTLRLIRDVPVVPARYLKHLEGTDGLYEIRVISGNDIFRIFCFFDDGSLIIVLNGFQKKTQRTPVTEIERAKKLKRKYYEDKKR</sequence>
<dbReference type="EMBL" id="JAULBC010000008">
    <property type="protein sequence ID" value="MEX6690160.1"/>
    <property type="molecule type" value="Genomic_DNA"/>
</dbReference>
<comment type="caution">
    <text evidence="1">The sequence shown here is derived from an EMBL/GenBank/DDBJ whole genome shotgun (WGS) entry which is preliminary data.</text>
</comment>
<protein>
    <submittedName>
        <fullName evidence="1">Type II toxin-antitoxin system RelE/ParE family toxin</fullName>
    </submittedName>
</protein>
<dbReference type="Pfam" id="PF05973">
    <property type="entry name" value="Gp49"/>
    <property type="match status" value="1"/>
</dbReference>
<proteinExistence type="predicted"/>
<accession>A0ABV3ZKW8</accession>